<evidence type="ECO:0000256" key="1">
    <source>
        <dbReference type="ARBA" id="ARBA00008754"/>
    </source>
</evidence>
<dbReference type="NCBIfam" id="TIGR00689">
    <property type="entry name" value="rpiB_lacA_lacB"/>
    <property type="match status" value="1"/>
</dbReference>
<dbReference type="InterPro" id="IPR003500">
    <property type="entry name" value="RpiB_LacA_LacB"/>
</dbReference>
<keyword evidence="2 3" id="KW-0413">Isomerase</keyword>
<name>A0ABZ2YBL4_9BACT</name>
<dbReference type="GO" id="GO:0004751">
    <property type="term" value="F:ribose-5-phosphate isomerase activity"/>
    <property type="evidence" value="ECO:0007669"/>
    <property type="project" value="UniProtKB-EC"/>
</dbReference>
<dbReference type="InterPro" id="IPR036569">
    <property type="entry name" value="RpiB_LacA_LacB_sf"/>
</dbReference>
<dbReference type="NCBIfam" id="TIGR01120">
    <property type="entry name" value="rpiB"/>
    <property type="match status" value="1"/>
</dbReference>
<comment type="similarity">
    <text evidence="1">Belongs to the LacAB/RpiB family.</text>
</comment>
<dbReference type="PIRSF" id="PIRSF005384">
    <property type="entry name" value="RpiB_LacA_B"/>
    <property type="match status" value="1"/>
</dbReference>
<accession>A0ABZ2YBL4</accession>
<reference evidence="3 4" key="1">
    <citation type="submission" date="2023-03" db="EMBL/GenBank/DDBJ databases">
        <title>Novel Species.</title>
        <authorList>
            <person name="Ma S."/>
        </authorList>
    </citation>
    <scope>NUCLEOTIDE SEQUENCE [LARGE SCALE GENOMIC DNA]</scope>
    <source>
        <strain evidence="3 4">B11</strain>
    </source>
</reference>
<evidence type="ECO:0000313" key="4">
    <source>
        <dbReference type="Proteomes" id="UP001461341"/>
    </source>
</evidence>
<protein>
    <submittedName>
        <fullName evidence="3">Ribose 5-phosphate isomerase B</fullName>
        <ecNumber evidence="3">5.3.1.6</ecNumber>
    </submittedName>
</protein>
<dbReference type="NCBIfam" id="NF004051">
    <property type="entry name" value="PRK05571.1"/>
    <property type="match status" value="1"/>
</dbReference>
<evidence type="ECO:0000256" key="2">
    <source>
        <dbReference type="ARBA" id="ARBA00023235"/>
    </source>
</evidence>
<dbReference type="PANTHER" id="PTHR30345">
    <property type="entry name" value="RIBOSE-5-PHOSPHATE ISOMERASE B"/>
    <property type="match status" value="1"/>
</dbReference>
<dbReference type="EC" id="5.3.1.6" evidence="3"/>
<dbReference type="RefSeq" id="WP_369018131.1">
    <property type="nucleotide sequence ID" value="NZ_CP121689.1"/>
</dbReference>
<dbReference type="Proteomes" id="UP001461341">
    <property type="component" value="Chromosome"/>
</dbReference>
<dbReference type="Gene3D" id="3.40.1400.10">
    <property type="entry name" value="Sugar-phosphate isomerase, RpiB/LacA/LacB"/>
    <property type="match status" value="1"/>
</dbReference>
<dbReference type="InterPro" id="IPR004785">
    <property type="entry name" value="RpiB"/>
</dbReference>
<dbReference type="Pfam" id="PF02502">
    <property type="entry name" value="LacAB_rpiB"/>
    <property type="match status" value="1"/>
</dbReference>
<dbReference type="PANTHER" id="PTHR30345:SF0">
    <property type="entry name" value="DNA DAMAGE-REPAIR_TOLERATION PROTEIN DRT102"/>
    <property type="match status" value="1"/>
</dbReference>
<gene>
    <name evidence="3" type="primary">rpiB</name>
    <name evidence="3" type="ORF">QBE54_10395</name>
</gene>
<organism evidence="3 4">
    <name type="scientific">Thermatribacter velox</name>
    <dbReference type="NCBI Taxonomy" id="3039681"/>
    <lineage>
        <taxon>Bacteria</taxon>
        <taxon>Pseudomonadati</taxon>
        <taxon>Atribacterota</taxon>
        <taxon>Atribacteria</taxon>
        <taxon>Atribacterales</taxon>
        <taxon>Thermatribacteraceae</taxon>
        <taxon>Thermatribacter</taxon>
    </lineage>
</organism>
<keyword evidence="4" id="KW-1185">Reference proteome</keyword>
<dbReference type="EMBL" id="CP121689">
    <property type="protein sequence ID" value="WZL75977.1"/>
    <property type="molecule type" value="Genomic_DNA"/>
</dbReference>
<proteinExistence type="inferred from homology"/>
<dbReference type="SUPFAM" id="SSF89623">
    <property type="entry name" value="Ribose/Galactose isomerase RpiB/AlsB"/>
    <property type="match status" value="1"/>
</dbReference>
<sequence>MKIALGADHAGYRYKEAIKEKLQEAGHEVVDFGTSDEQPMGTAPFAQKVARAVVLGECDRGILVCGTGGGMSVCANRYPGVRAVLCFNEFTAKMARAHNDANILVMGSRVTPLEEALRFVDIFLNTPFDGGKYAERLRYLEEVEKDVFQLLKEKFS</sequence>
<evidence type="ECO:0000313" key="3">
    <source>
        <dbReference type="EMBL" id="WZL75977.1"/>
    </source>
</evidence>